<dbReference type="AlphaFoldDB" id="A0A395JHS0"/>
<accession>A0A395JHS0</accession>
<gene>
    <name evidence="1" type="ORF">DFR28_11028</name>
</gene>
<evidence type="ECO:0000313" key="1">
    <source>
        <dbReference type="EMBL" id="RBP47065.1"/>
    </source>
</evidence>
<name>A0A395JHS0_9GAMM</name>
<dbReference type="Proteomes" id="UP000253083">
    <property type="component" value="Unassembled WGS sequence"/>
</dbReference>
<dbReference type="RefSeq" id="WP_113955948.1">
    <property type="nucleotide sequence ID" value="NZ_QNRT01000010.1"/>
</dbReference>
<dbReference type="Gene3D" id="3.40.50.300">
    <property type="entry name" value="P-loop containing nucleotide triphosphate hydrolases"/>
    <property type="match status" value="1"/>
</dbReference>
<comment type="caution">
    <text evidence="1">The sequence shown here is derived from an EMBL/GenBank/DDBJ whole genome shotgun (WGS) entry which is preliminary data.</text>
</comment>
<evidence type="ECO:0000313" key="2">
    <source>
        <dbReference type="Proteomes" id="UP000253083"/>
    </source>
</evidence>
<dbReference type="InParanoid" id="A0A395JHS0"/>
<protein>
    <submittedName>
        <fullName evidence="1">Adenylate kinase family enzyme</fullName>
    </submittedName>
</protein>
<keyword evidence="2" id="KW-1185">Reference proteome</keyword>
<proteinExistence type="predicted"/>
<dbReference type="PANTHER" id="PTHR37816">
    <property type="entry name" value="YALI0E33011P"/>
    <property type="match status" value="1"/>
</dbReference>
<dbReference type="SUPFAM" id="SSF52540">
    <property type="entry name" value="P-loop containing nucleoside triphosphate hydrolases"/>
    <property type="match status" value="1"/>
</dbReference>
<dbReference type="EMBL" id="QNRT01000010">
    <property type="protein sequence ID" value="RBP47065.1"/>
    <property type="molecule type" value="Genomic_DNA"/>
</dbReference>
<dbReference type="InterPro" id="IPR052922">
    <property type="entry name" value="Cytidylate_Kinase-2"/>
</dbReference>
<organism evidence="1 2">
    <name type="scientific">Arenicella xantha</name>
    <dbReference type="NCBI Taxonomy" id="644221"/>
    <lineage>
        <taxon>Bacteria</taxon>
        <taxon>Pseudomonadati</taxon>
        <taxon>Pseudomonadota</taxon>
        <taxon>Gammaproteobacteria</taxon>
        <taxon>Arenicellales</taxon>
        <taxon>Arenicellaceae</taxon>
        <taxon>Arenicella</taxon>
    </lineage>
</organism>
<dbReference type="InterPro" id="IPR027417">
    <property type="entry name" value="P-loop_NTPase"/>
</dbReference>
<sequence length="159" mass="18046">MKKILIFGNSGAGKSTLAGKLSDADGLSHLDLDTLAWKPCMPPERKPLNESAALILEFIESNTAWVIEGCYADLLEIAMPFSNQIIFLKLPIDACIDNARQRPWEPHKYPSKAAQDNNLAMLVDWISQYSDRNDTFSERAHTELYERYMGKKRIITQNE</sequence>
<dbReference type="GO" id="GO:0016301">
    <property type="term" value="F:kinase activity"/>
    <property type="evidence" value="ECO:0007669"/>
    <property type="project" value="UniProtKB-KW"/>
</dbReference>
<dbReference type="OrthoDB" id="5296079at2"/>
<dbReference type="PANTHER" id="PTHR37816:SF2">
    <property type="entry name" value="DNA TOPOLOGY MODULATION PROTEIN FLAR-RELATED PROTEIN"/>
    <property type="match status" value="1"/>
</dbReference>
<keyword evidence="1" id="KW-0808">Transferase</keyword>
<keyword evidence="1" id="KW-0418">Kinase</keyword>
<reference evidence="1 2" key="1">
    <citation type="submission" date="2018-06" db="EMBL/GenBank/DDBJ databases">
        <title>Genomic Encyclopedia of Type Strains, Phase IV (KMG-IV): sequencing the most valuable type-strain genomes for metagenomic binning, comparative biology and taxonomic classification.</title>
        <authorList>
            <person name="Goeker M."/>
        </authorList>
    </citation>
    <scope>NUCLEOTIDE SEQUENCE [LARGE SCALE GENOMIC DNA]</scope>
    <source>
        <strain evidence="1 2">DSM 24032</strain>
    </source>
</reference>